<dbReference type="Pfam" id="PF07859">
    <property type="entry name" value="Abhydrolase_3"/>
    <property type="match status" value="1"/>
</dbReference>
<dbReference type="PANTHER" id="PTHR48081">
    <property type="entry name" value="AB HYDROLASE SUPERFAMILY PROTEIN C4A8.06C"/>
    <property type="match status" value="1"/>
</dbReference>
<evidence type="ECO:0000259" key="2">
    <source>
        <dbReference type="Pfam" id="PF07859"/>
    </source>
</evidence>
<dbReference type="InterPro" id="IPR013094">
    <property type="entry name" value="AB_hydrolase_3"/>
</dbReference>
<organism evidence="3 4">
    <name type="scientific">Didymella exigua CBS 183.55</name>
    <dbReference type="NCBI Taxonomy" id="1150837"/>
    <lineage>
        <taxon>Eukaryota</taxon>
        <taxon>Fungi</taxon>
        <taxon>Dikarya</taxon>
        <taxon>Ascomycota</taxon>
        <taxon>Pezizomycotina</taxon>
        <taxon>Dothideomycetes</taxon>
        <taxon>Pleosporomycetidae</taxon>
        <taxon>Pleosporales</taxon>
        <taxon>Pleosporineae</taxon>
        <taxon>Didymellaceae</taxon>
        <taxon>Didymella</taxon>
    </lineage>
</organism>
<dbReference type="GeneID" id="54348469"/>
<dbReference type="PANTHER" id="PTHR48081:SF11">
    <property type="entry name" value="ALPHA_BETA HYDROLASE FOLD-3 DOMAIN-CONTAINING PROTEIN-RELATED"/>
    <property type="match status" value="1"/>
</dbReference>
<evidence type="ECO:0000313" key="4">
    <source>
        <dbReference type="Proteomes" id="UP000800082"/>
    </source>
</evidence>
<keyword evidence="4" id="KW-1185">Reference proteome</keyword>
<proteinExistence type="predicted"/>
<protein>
    <submittedName>
        <fullName evidence="3">Alpha/beta-hydrolase</fullName>
    </submittedName>
</protein>
<evidence type="ECO:0000256" key="1">
    <source>
        <dbReference type="ARBA" id="ARBA00022801"/>
    </source>
</evidence>
<accession>A0A6A5S1N9</accession>
<sequence length="392" mass="42826">MSQITSSLQSVALILSIPPRLLWTLIEVSARQALGQSPTGTWSENIEEALVMFAGAHASLPFLRSMLPVDPNKIRNSNRYSGLGDQLLTHVRQSTFEGYWICRGLKNTPIEPKDADLVIFYLHGGGYVLGHPILEAPNLLFIAECLAKEGLTTAIFASRYSLSPEAHFPQQINEVASAYHWLVRDLGVTPSRVALMGESAGGHLALSFLLDHHLKTQQSGSSAAGIAKPASVFLLSPWCDLHNSNSKAMNIRPNEVVFKRTLTKWGDLALGDLDPPQRDMFMNFARRDAKRGSLRDILPSSSWISAGDDEVIFVHDIIDFVSAARDDGTNITLEIEPGGRHAWQSAAARPEHAAVLQAELGTDSDGPMTAWKRLATSIAVTVKSTSSLDERL</sequence>
<dbReference type="Proteomes" id="UP000800082">
    <property type="component" value="Unassembled WGS sequence"/>
</dbReference>
<dbReference type="GO" id="GO:0016787">
    <property type="term" value="F:hydrolase activity"/>
    <property type="evidence" value="ECO:0007669"/>
    <property type="project" value="UniProtKB-KW"/>
</dbReference>
<gene>
    <name evidence="3" type="ORF">M421DRAFT_415704</name>
</gene>
<keyword evidence="1 3" id="KW-0378">Hydrolase</keyword>
<dbReference type="EMBL" id="ML978957">
    <property type="protein sequence ID" value="KAF1933364.1"/>
    <property type="molecule type" value="Genomic_DNA"/>
</dbReference>
<evidence type="ECO:0000313" key="3">
    <source>
        <dbReference type="EMBL" id="KAF1933364.1"/>
    </source>
</evidence>
<dbReference type="OrthoDB" id="2152029at2759"/>
<dbReference type="AlphaFoldDB" id="A0A6A5S1N9"/>
<name>A0A6A5S1N9_9PLEO</name>
<feature type="domain" description="Alpha/beta hydrolase fold-3" evidence="2">
    <location>
        <begin position="119"/>
        <end position="344"/>
    </location>
</feature>
<dbReference type="InterPro" id="IPR050300">
    <property type="entry name" value="GDXG_lipolytic_enzyme"/>
</dbReference>
<dbReference type="RefSeq" id="XP_033453612.1">
    <property type="nucleotide sequence ID" value="XM_033590801.1"/>
</dbReference>
<dbReference type="Gene3D" id="3.40.50.1820">
    <property type="entry name" value="alpha/beta hydrolase"/>
    <property type="match status" value="1"/>
</dbReference>
<reference evidence="3" key="1">
    <citation type="journal article" date="2020" name="Stud. Mycol.">
        <title>101 Dothideomycetes genomes: a test case for predicting lifestyles and emergence of pathogens.</title>
        <authorList>
            <person name="Haridas S."/>
            <person name="Albert R."/>
            <person name="Binder M."/>
            <person name="Bloem J."/>
            <person name="Labutti K."/>
            <person name="Salamov A."/>
            <person name="Andreopoulos B."/>
            <person name="Baker S."/>
            <person name="Barry K."/>
            <person name="Bills G."/>
            <person name="Bluhm B."/>
            <person name="Cannon C."/>
            <person name="Castanera R."/>
            <person name="Culley D."/>
            <person name="Daum C."/>
            <person name="Ezra D."/>
            <person name="Gonzalez J."/>
            <person name="Henrissat B."/>
            <person name="Kuo A."/>
            <person name="Liang C."/>
            <person name="Lipzen A."/>
            <person name="Lutzoni F."/>
            <person name="Magnuson J."/>
            <person name="Mondo S."/>
            <person name="Nolan M."/>
            <person name="Ohm R."/>
            <person name="Pangilinan J."/>
            <person name="Park H.-J."/>
            <person name="Ramirez L."/>
            <person name="Alfaro M."/>
            <person name="Sun H."/>
            <person name="Tritt A."/>
            <person name="Yoshinaga Y."/>
            <person name="Zwiers L.-H."/>
            <person name="Turgeon B."/>
            <person name="Goodwin S."/>
            <person name="Spatafora J."/>
            <person name="Crous P."/>
            <person name="Grigoriev I."/>
        </authorList>
    </citation>
    <scope>NUCLEOTIDE SEQUENCE</scope>
    <source>
        <strain evidence="3">CBS 183.55</strain>
    </source>
</reference>
<dbReference type="SUPFAM" id="SSF53474">
    <property type="entry name" value="alpha/beta-Hydrolases"/>
    <property type="match status" value="1"/>
</dbReference>
<dbReference type="InterPro" id="IPR029058">
    <property type="entry name" value="AB_hydrolase_fold"/>
</dbReference>